<gene>
    <name evidence="6" type="ORF">ELS83_15950</name>
</gene>
<evidence type="ECO:0000259" key="5">
    <source>
        <dbReference type="Pfam" id="PF00884"/>
    </source>
</evidence>
<evidence type="ECO:0000256" key="4">
    <source>
        <dbReference type="ARBA" id="ARBA00022837"/>
    </source>
</evidence>
<organism evidence="6 7">
    <name type="scientific">Marinifilum caeruleilacunae</name>
    <dbReference type="NCBI Taxonomy" id="2499076"/>
    <lineage>
        <taxon>Bacteria</taxon>
        <taxon>Pseudomonadati</taxon>
        <taxon>Bacteroidota</taxon>
        <taxon>Bacteroidia</taxon>
        <taxon>Marinilabiliales</taxon>
        <taxon>Marinifilaceae</taxon>
    </lineage>
</organism>
<dbReference type="PANTHER" id="PTHR42693">
    <property type="entry name" value="ARYLSULFATASE FAMILY MEMBER"/>
    <property type="match status" value="1"/>
</dbReference>
<dbReference type="InterPro" id="IPR024607">
    <property type="entry name" value="Sulfatase_CS"/>
</dbReference>
<name>A0ABX1WYU5_9BACT</name>
<dbReference type="CDD" id="cd16151">
    <property type="entry name" value="sulfatase_like"/>
    <property type="match status" value="1"/>
</dbReference>
<dbReference type="InterPro" id="IPR017850">
    <property type="entry name" value="Alkaline_phosphatase_core_sf"/>
</dbReference>
<keyword evidence="4" id="KW-0106">Calcium</keyword>
<feature type="domain" description="Sulfatase N-terminal" evidence="5">
    <location>
        <begin position="15"/>
        <end position="323"/>
    </location>
</feature>
<comment type="similarity">
    <text evidence="1">Belongs to the sulfatase family.</text>
</comment>
<dbReference type="PROSITE" id="PS00523">
    <property type="entry name" value="SULFATASE_1"/>
    <property type="match status" value="1"/>
</dbReference>
<keyword evidence="7" id="KW-1185">Reference proteome</keyword>
<proteinExistence type="inferred from homology"/>
<keyword evidence="3" id="KW-0378">Hydrolase</keyword>
<evidence type="ECO:0000256" key="2">
    <source>
        <dbReference type="ARBA" id="ARBA00022723"/>
    </source>
</evidence>
<comment type="caution">
    <text evidence="6">The sequence shown here is derived from an EMBL/GenBank/DDBJ whole genome shotgun (WGS) entry which is preliminary data.</text>
</comment>
<dbReference type="Pfam" id="PF00884">
    <property type="entry name" value="Sulfatase"/>
    <property type="match status" value="1"/>
</dbReference>
<dbReference type="Proteomes" id="UP000732105">
    <property type="component" value="Unassembled WGS sequence"/>
</dbReference>
<evidence type="ECO:0000256" key="3">
    <source>
        <dbReference type="ARBA" id="ARBA00022801"/>
    </source>
</evidence>
<evidence type="ECO:0000313" key="7">
    <source>
        <dbReference type="Proteomes" id="UP000732105"/>
    </source>
</evidence>
<evidence type="ECO:0000313" key="6">
    <source>
        <dbReference type="EMBL" id="NOU61300.1"/>
    </source>
</evidence>
<reference evidence="6 7" key="1">
    <citation type="submission" date="2018-12" db="EMBL/GenBank/DDBJ databases">
        <title>Marinifilum JC070 sp. nov., a marine bacterium isolated from Yongle Blue Hole in the South China Sea.</title>
        <authorList>
            <person name="Fu T."/>
        </authorList>
    </citation>
    <scope>NUCLEOTIDE SEQUENCE [LARGE SCALE GENOMIC DNA]</scope>
    <source>
        <strain evidence="6 7">JC070</strain>
    </source>
</reference>
<protein>
    <submittedName>
        <fullName evidence="6">Arylsulfatase A</fullName>
    </submittedName>
</protein>
<dbReference type="PANTHER" id="PTHR42693:SF53">
    <property type="entry name" value="ENDO-4-O-SULFATASE"/>
    <property type="match status" value="1"/>
</dbReference>
<dbReference type="SUPFAM" id="SSF53649">
    <property type="entry name" value="Alkaline phosphatase-like"/>
    <property type="match status" value="1"/>
</dbReference>
<accession>A0ABX1WYU5</accession>
<dbReference type="InterPro" id="IPR050738">
    <property type="entry name" value="Sulfatase"/>
</dbReference>
<dbReference type="EMBL" id="RZNH01000031">
    <property type="protein sequence ID" value="NOU61300.1"/>
    <property type="molecule type" value="Genomic_DNA"/>
</dbReference>
<dbReference type="Gene3D" id="3.40.720.10">
    <property type="entry name" value="Alkaline Phosphatase, subunit A"/>
    <property type="match status" value="1"/>
</dbReference>
<keyword evidence="2" id="KW-0479">Metal-binding</keyword>
<dbReference type="InterPro" id="IPR000917">
    <property type="entry name" value="Sulfatase_N"/>
</dbReference>
<evidence type="ECO:0000256" key="1">
    <source>
        <dbReference type="ARBA" id="ARBA00008779"/>
    </source>
</evidence>
<sequence>MAYNQENLQAKENKPNIILILADDLGFETIGCYGNASYQTPRIDNLAEKGVKFNHCYAQPLCTPSRVKFMTGKYNFRNYEQFGYLNTNETTFAHLLKADGYATCIAGKWQLKGDEFAPFKAGFDEYLLWQITFTSYNERYKNPRVLENGKMKKFNNGEYGPRMFADFIMDFMERKKDEPFLVYYPMVLAHRPFVPSPDSKNYDSFKIANSGGSKDAITDTTYFKDEVAYMDKLIGELVDKTKELGISDNTLILFTGDNGTGKEVVSKMKDGNKIKGMKGATCKYGRHVPLVAYWDGKIEEGQVNDNLIDFSDFLPTLCDVAGVELPNGFMTDGYSFYPQMKNEDYKARDWVFSHFDCGKEKYPKRRMVHNKEWKLYENGDIFHISEDPLEENVLSLDDLNGNEKKLISTFKEVLSQLKSDQ</sequence>